<dbReference type="GeneID" id="7826789"/>
<dbReference type="KEGG" id="tet:TTHERM_00418400"/>
<name>Q22NV6_TETTS</name>
<dbReference type="AlphaFoldDB" id="Q22NV6"/>
<keyword evidence="2" id="KW-1185">Reference proteome</keyword>
<reference evidence="2" key="1">
    <citation type="journal article" date="2006" name="PLoS Biol.">
        <title>Macronuclear genome sequence of the ciliate Tetrahymena thermophila, a model eukaryote.</title>
        <authorList>
            <person name="Eisen J.A."/>
            <person name="Coyne R.S."/>
            <person name="Wu M."/>
            <person name="Wu D."/>
            <person name="Thiagarajan M."/>
            <person name="Wortman J.R."/>
            <person name="Badger J.H."/>
            <person name="Ren Q."/>
            <person name="Amedeo P."/>
            <person name="Jones K.M."/>
            <person name="Tallon L.J."/>
            <person name="Delcher A.L."/>
            <person name="Salzberg S.L."/>
            <person name="Silva J.C."/>
            <person name="Haas B.J."/>
            <person name="Majoros W.H."/>
            <person name="Farzad M."/>
            <person name="Carlton J.M."/>
            <person name="Smith R.K. Jr."/>
            <person name="Garg J."/>
            <person name="Pearlman R.E."/>
            <person name="Karrer K.M."/>
            <person name="Sun L."/>
            <person name="Manning G."/>
            <person name="Elde N.C."/>
            <person name="Turkewitz A.P."/>
            <person name="Asai D.J."/>
            <person name="Wilkes D.E."/>
            <person name="Wang Y."/>
            <person name="Cai H."/>
            <person name="Collins K."/>
            <person name="Stewart B.A."/>
            <person name="Lee S.R."/>
            <person name="Wilamowska K."/>
            <person name="Weinberg Z."/>
            <person name="Ruzzo W.L."/>
            <person name="Wloga D."/>
            <person name="Gaertig J."/>
            <person name="Frankel J."/>
            <person name="Tsao C.-C."/>
            <person name="Gorovsky M.A."/>
            <person name="Keeling P.J."/>
            <person name="Waller R.F."/>
            <person name="Patron N.J."/>
            <person name="Cherry J.M."/>
            <person name="Stover N.A."/>
            <person name="Krieger C.J."/>
            <person name="del Toro C."/>
            <person name="Ryder H.F."/>
            <person name="Williamson S.C."/>
            <person name="Barbeau R.A."/>
            <person name="Hamilton E.P."/>
            <person name="Orias E."/>
        </authorList>
    </citation>
    <scope>NUCLEOTIDE SEQUENCE [LARGE SCALE GENOMIC DNA]</scope>
    <source>
        <strain evidence="2">SB210</strain>
    </source>
</reference>
<sequence length="60" mass="6806">MATKVGLEPTTFRLEVCCATIAPLGLSNSFQLHLDNIVGNLKNILYLKIEVIYERSYYID</sequence>
<accession>Q22NV6</accession>
<dbReference type="EMBL" id="GG662856">
    <property type="protein sequence ID" value="EAR87055.1"/>
    <property type="molecule type" value="Genomic_DNA"/>
</dbReference>
<dbReference type="HOGENOM" id="CLU_2946812_0_0_1"/>
<proteinExistence type="predicted"/>
<evidence type="ECO:0000313" key="1">
    <source>
        <dbReference type="EMBL" id="EAR87055.1"/>
    </source>
</evidence>
<organism evidence="1 2">
    <name type="scientific">Tetrahymena thermophila (strain SB210)</name>
    <dbReference type="NCBI Taxonomy" id="312017"/>
    <lineage>
        <taxon>Eukaryota</taxon>
        <taxon>Sar</taxon>
        <taxon>Alveolata</taxon>
        <taxon>Ciliophora</taxon>
        <taxon>Intramacronucleata</taxon>
        <taxon>Oligohymenophorea</taxon>
        <taxon>Hymenostomatida</taxon>
        <taxon>Tetrahymenina</taxon>
        <taxon>Tetrahymenidae</taxon>
        <taxon>Tetrahymena</taxon>
    </lineage>
</organism>
<evidence type="ECO:0000313" key="2">
    <source>
        <dbReference type="Proteomes" id="UP000009168"/>
    </source>
</evidence>
<gene>
    <name evidence="1" type="ORF">TTHERM_00418400</name>
</gene>
<dbReference type="Proteomes" id="UP000009168">
    <property type="component" value="Unassembled WGS sequence"/>
</dbReference>
<protein>
    <submittedName>
        <fullName evidence="1">Uncharacterized protein</fullName>
    </submittedName>
</protein>
<dbReference type="RefSeq" id="XP_001007300.1">
    <property type="nucleotide sequence ID" value="XM_001007300.1"/>
</dbReference>
<dbReference type="InParanoid" id="Q22NV6"/>